<evidence type="ECO:0000256" key="1">
    <source>
        <dbReference type="SAM" id="Phobius"/>
    </source>
</evidence>
<protein>
    <submittedName>
        <fullName evidence="2">Uncharacterized protein</fullName>
    </submittedName>
</protein>
<dbReference type="EMBL" id="JOJR01001047">
    <property type="protein sequence ID" value="RCN32675.1"/>
    <property type="molecule type" value="Genomic_DNA"/>
</dbReference>
<dbReference type="AlphaFoldDB" id="A0A368FPE8"/>
<keyword evidence="1" id="KW-1133">Transmembrane helix</keyword>
<sequence length="85" mass="9908">MKNSEISVSNSQRDRFKRVDLNFGAVKITTLLVLELCLWHPVLPHCQDHAEGVFEQKYLFIHQVYFFASVEYIINTSAIFLTIFS</sequence>
<feature type="transmembrane region" description="Helical" evidence="1">
    <location>
        <begin position="63"/>
        <end position="84"/>
    </location>
</feature>
<feature type="transmembrane region" description="Helical" evidence="1">
    <location>
        <begin position="21"/>
        <end position="43"/>
    </location>
</feature>
<keyword evidence="1" id="KW-0472">Membrane</keyword>
<proteinExistence type="predicted"/>
<dbReference type="OrthoDB" id="10526320at2759"/>
<name>A0A368FPE8_ANCCA</name>
<organism evidence="2 3">
    <name type="scientific">Ancylostoma caninum</name>
    <name type="common">Dog hookworm</name>
    <dbReference type="NCBI Taxonomy" id="29170"/>
    <lineage>
        <taxon>Eukaryota</taxon>
        <taxon>Metazoa</taxon>
        <taxon>Ecdysozoa</taxon>
        <taxon>Nematoda</taxon>
        <taxon>Chromadorea</taxon>
        <taxon>Rhabditida</taxon>
        <taxon>Rhabditina</taxon>
        <taxon>Rhabditomorpha</taxon>
        <taxon>Strongyloidea</taxon>
        <taxon>Ancylostomatidae</taxon>
        <taxon>Ancylostomatinae</taxon>
        <taxon>Ancylostoma</taxon>
    </lineage>
</organism>
<reference evidence="2 3" key="1">
    <citation type="submission" date="2014-10" db="EMBL/GenBank/DDBJ databases">
        <title>Draft genome of the hookworm Ancylostoma caninum.</title>
        <authorList>
            <person name="Mitreva M."/>
        </authorList>
    </citation>
    <scope>NUCLEOTIDE SEQUENCE [LARGE SCALE GENOMIC DNA]</scope>
    <source>
        <strain evidence="2 3">Baltimore</strain>
    </source>
</reference>
<keyword evidence="1" id="KW-0812">Transmembrane</keyword>
<evidence type="ECO:0000313" key="3">
    <source>
        <dbReference type="Proteomes" id="UP000252519"/>
    </source>
</evidence>
<comment type="caution">
    <text evidence="2">The sequence shown here is derived from an EMBL/GenBank/DDBJ whole genome shotgun (WGS) entry which is preliminary data.</text>
</comment>
<gene>
    <name evidence="2" type="ORF">ANCCAN_21511</name>
</gene>
<evidence type="ECO:0000313" key="2">
    <source>
        <dbReference type="EMBL" id="RCN32675.1"/>
    </source>
</evidence>
<keyword evidence="3" id="KW-1185">Reference proteome</keyword>
<accession>A0A368FPE8</accession>
<dbReference type="Proteomes" id="UP000252519">
    <property type="component" value="Unassembled WGS sequence"/>
</dbReference>